<dbReference type="PANTHER" id="PTHR43713">
    <property type="entry name" value="GLUTAMATE-1-SEMIALDEHYDE 2,1-AMINOMUTASE"/>
    <property type="match status" value="1"/>
</dbReference>
<dbReference type="Proteomes" id="UP001212123">
    <property type="component" value="Unassembled WGS sequence"/>
</dbReference>
<evidence type="ECO:0000256" key="8">
    <source>
        <dbReference type="ARBA" id="ARBA00023244"/>
    </source>
</evidence>
<evidence type="ECO:0000256" key="3">
    <source>
        <dbReference type="ARBA" id="ARBA00004819"/>
    </source>
</evidence>
<dbReference type="Gene3D" id="3.90.1150.10">
    <property type="entry name" value="Aspartate Aminotransferase, domain 1"/>
    <property type="match status" value="1"/>
</dbReference>
<dbReference type="NCBIfam" id="NF000818">
    <property type="entry name" value="PRK00062.1"/>
    <property type="match status" value="1"/>
</dbReference>
<dbReference type="CDD" id="cd00610">
    <property type="entry name" value="OAT_like"/>
    <property type="match status" value="1"/>
</dbReference>
<proteinExistence type="inferred from homology"/>
<dbReference type="EC" id="5.4.3.8" evidence="9"/>
<evidence type="ECO:0000313" key="11">
    <source>
        <dbReference type="Proteomes" id="UP001212123"/>
    </source>
</evidence>
<evidence type="ECO:0000256" key="5">
    <source>
        <dbReference type="ARBA" id="ARBA00022898"/>
    </source>
</evidence>
<keyword evidence="5 9" id="KW-0663">Pyridoxal phosphate</keyword>
<evidence type="ECO:0000256" key="7">
    <source>
        <dbReference type="ARBA" id="ARBA00023235"/>
    </source>
</evidence>
<comment type="subunit">
    <text evidence="9">Homodimer.</text>
</comment>
<dbReference type="RefSeq" id="WP_028082175.1">
    <property type="nucleotide sequence ID" value="NZ_JAQMTU010000092.1"/>
</dbReference>
<evidence type="ECO:0000256" key="4">
    <source>
        <dbReference type="ARBA" id="ARBA00008981"/>
    </source>
</evidence>
<accession>A0ABT5A7B6</accession>
<gene>
    <name evidence="9 10" type="primary">hemL</name>
    <name evidence="10" type="ORF">PN492_14930</name>
</gene>
<dbReference type="PANTHER" id="PTHR43713:SF3">
    <property type="entry name" value="GLUTAMATE-1-SEMIALDEHYDE 2,1-AMINOMUTASE 1, CHLOROPLASTIC-RELATED"/>
    <property type="match status" value="1"/>
</dbReference>
<keyword evidence="6" id="KW-0149">Chlorophyll biosynthesis</keyword>
<dbReference type="InterPro" id="IPR015424">
    <property type="entry name" value="PyrdxlP-dep_Trfase"/>
</dbReference>
<dbReference type="InterPro" id="IPR005814">
    <property type="entry name" value="Aminotrans_3"/>
</dbReference>
<dbReference type="InterPro" id="IPR015421">
    <property type="entry name" value="PyrdxlP-dep_Trfase_major"/>
</dbReference>
<name>A0ABT5A7B6_9CYAN</name>
<evidence type="ECO:0000256" key="9">
    <source>
        <dbReference type="HAMAP-Rule" id="MF_00375"/>
    </source>
</evidence>
<reference evidence="10 11" key="1">
    <citation type="submission" date="2023-01" db="EMBL/GenBank/DDBJ databases">
        <title>Genomes from the Australian National Cyanobacteria Reference Collection.</title>
        <authorList>
            <person name="Willis A."/>
            <person name="Lee E.M.F."/>
        </authorList>
    </citation>
    <scope>NUCLEOTIDE SEQUENCE [LARGE SCALE GENOMIC DNA]</scope>
    <source>
        <strain evidence="10 11">CS-537/01</strain>
    </source>
</reference>
<keyword evidence="9" id="KW-0963">Cytoplasm</keyword>
<evidence type="ECO:0000256" key="2">
    <source>
        <dbReference type="ARBA" id="ARBA00001933"/>
    </source>
</evidence>
<dbReference type="PROSITE" id="PS00600">
    <property type="entry name" value="AA_TRANSFER_CLASS_3"/>
    <property type="match status" value="1"/>
</dbReference>
<evidence type="ECO:0000256" key="1">
    <source>
        <dbReference type="ARBA" id="ARBA00001579"/>
    </source>
</evidence>
<dbReference type="InterPro" id="IPR004639">
    <property type="entry name" value="4pyrrol_synth_GluAld_NH2Trfase"/>
</dbReference>
<dbReference type="Pfam" id="PF00202">
    <property type="entry name" value="Aminotran_3"/>
    <property type="match status" value="1"/>
</dbReference>
<keyword evidence="7 9" id="KW-0413">Isomerase</keyword>
<keyword evidence="8 9" id="KW-0627">Porphyrin biosynthesis</keyword>
<protein>
    <recommendedName>
        <fullName evidence="9">Glutamate-1-semialdehyde 2,1-aminomutase</fullName>
        <shortName evidence="9">GSA</shortName>
        <ecNumber evidence="9">5.4.3.8</ecNumber>
    </recommendedName>
    <alternativeName>
        <fullName evidence="9">Glutamate-1-semialdehyde aminotransferase</fullName>
        <shortName evidence="9">GSA-AT</shortName>
    </alternativeName>
</protein>
<dbReference type="GO" id="GO:0042286">
    <property type="term" value="F:glutamate-1-semialdehyde 2,1-aminomutase activity"/>
    <property type="evidence" value="ECO:0007669"/>
    <property type="project" value="UniProtKB-EC"/>
</dbReference>
<comment type="pathway">
    <text evidence="3">Porphyrin-containing compound metabolism; protoporphyrin-IX biosynthesis; 5-aminolevulinate from L-glutamyl-tRNA(Glu): step 2/2.</text>
</comment>
<comment type="similarity">
    <text evidence="4 9">Belongs to the class-III pyridoxal-phosphate-dependent aminotransferase family. HemL subfamily.</text>
</comment>
<evidence type="ECO:0000313" key="10">
    <source>
        <dbReference type="EMBL" id="MDB9487829.1"/>
    </source>
</evidence>
<feature type="modified residue" description="N6-(pyridoxal phosphate)lysine" evidence="9">
    <location>
        <position position="272"/>
    </location>
</feature>
<dbReference type="EMBL" id="JAQMTU010000092">
    <property type="protein sequence ID" value="MDB9487829.1"/>
    <property type="molecule type" value="Genomic_DNA"/>
</dbReference>
<comment type="caution">
    <text evidence="10">The sequence shown here is derived from an EMBL/GenBank/DDBJ whole genome shotgun (WGS) entry which is preliminary data.</text>
</comment>
<sequence>MVNTSIKTTKSQEIFAAAQKLMPGGVSSPVRAFKSVGGQPIVFDRVNGAYIWDVDGNKYIDYVGTWGPAICGHAHPEVISALHTALDKGTSFGAPCVLENILAEMVIDAVPSVEMVRFVNSGTEACMAVLRLMRAFTNREKVIKFEGCYHGHADMFLVKAGSGVATLGLPDSPGVPKATTASTLTAPFNDLEAVKALFEQNPGEIAGIILEPIVGNAGFITPDAGFLEGLRELTHEYGALLVFDEVMTGFRIAYGGAQEKFGITPDLTTLGKVIGGGLPVGAYGGRREIMSMIAPAGPVYQAGTLSGNPLAMTAGIKTLELLSKPGTYQYLEQITKQLADGLLKICADTGHAACGGNISAMFGLFFTSGPVHNYEDAKKADTAKFGRFHRGMLEHGIYLAPSQFEAGFTSLAHTKEDIEQTLAAAKDVLSSL</sequence>
<keyword evidence="11" id="KW-1185">Reference proteome</keyword>
<dbReference type="InterPro" id="IPR015422">
    <property type="entry name" value="PyrdxlP-dep_Trfase_small"/>
</dbReference>
<dbReference type="NCBIfam" id="TIGR00713">
    <property type="entry name" value="hemL"/>
    <property type="match status" value="1"/>
</dbReference>
<comment type="catalytic activity">
    <reaction evidence="1 9">
        <text>(S)-4-amino-5-oxopentanoate = 5-aminolevulinate</text>
        <dbReference type="Rhea" id="RHEA:14265"/>
        <dbReference type="ChEBI" id="CHEBI:57501"/>
        <dbReference type="ChEBI" id="CHEBI:356416"/>
        <dbReference type="EC" id="5.4.3.8"/>
    </reaction>
</comment>
<dbReference type="SUPFAM" id="SSF53383">
    <property type="entry name" value="PLP-dependent transferases"/>
    <property type="match status" value="1"/>
</dbReference>
<dbReference type="InterPro" id="IPR049704">
    <property type="entry name" value="Aminotrans_3_PPA_site"/>
</dbReference>
<comment type="subcellular location">
    <subcellularLocation>
        <location evidence="9">Cytoplasm</location>
    </subcellularLocation>
</comment>
<evidence type="ECO:0000256" key="6">
    <source>
        <dbReference type="ARBA" id="ARBA00023171"/>
    </source>
</evidence>
<organism evidence="10 11">
    <name type="scientific">Dolichospermum circinale CS-537/01</name>
    <dbReference type="NCBI Taxonomy" id="3021739"/>
    <lineage>
        <taxon>Bacteria</taxon>
        <taxon>Bacillati</taxon>
        <taxon>Cyanobacteriota</taxon>
        <taxon>Cyanophyceae</taxon>
        <taxon>Nostocales</taxon>
        <taxon>Aphanizomenonaceae</taxon>
        <taxon>Dolichospermum</taxon>
        <taxon>Dolichospermum circinale</taxon>
    </lineage>
</organism>
<dbReference type="Gene3D" id="3.40.640.10">
    <property type="entry name" value="Type I PLP-dependent aspartate aminotransferase-like (Major domain)"/>
    <property type="match status" value="1"/>
</dbReference>
<comment type="cofactor">
    <cofactor evidence="2 9">
        <name>pyridoxal 5'-phosphate</name>
        <dbReference type="ChEBI" id="CHEBI:597326"/>
    </cofactor>
</comment>
<dbReference type="HAMAP" id="MF_00375">
    <property type="entry name" value="HemL_aminotrans_3"/>
    <property type="match status" value="1"/>
</dbReference>